<evidence type="ECO:0000313" key="1">
    <source>
        <dbReference type="EMBL" id="KAL3268294.1"/>
    </source>
</evidence>
<accession>A0ABD2MPX6</accession>
<gene>
    <name evidence="1" type="ORF">HHI36_007412</name>
</gene>
<dbReference type="Proteomes" id="UP001516400">
    <property type="component" value="Unassembled WGS sequence"/>
</dbReference>
<organism evidence="1 2">
    <name type="scientific">Cryptolaemus montrouzieri</name>
    <dbReference type="NCBI Taxonomy" id="559131"/>
    <lineage>
        <taxon>Eukaryota</taxon>
        <taxon>Metazoa</taxon>
        <taxon>Ecdysozoa</taxon>
        <taxon>Arthropoda</taxon>
        <taxon>Hexapoda</taxon>
        <taxon>Insecta</taxon>
        <taxon>Pterygota</taxon>
        <taxon>Neoptera</taxon>
        <taxon>Endopterygota</taxon>
        <taxon>Coleoptera</taxon>
        <taxon>Polyphaga</taxon>
        <taxon>Cucujiformia</taxon>
        <taxon>Coccinelloidea</taxon>
        <taxon>Coccinellidae</taxon>
        <taxon>Scymninae</taxon>
        <taxon>Scymnini</taxon>
        <taxon>Cryptolaemus</taxon>
    </lineage>
</organism>
<reference evidence="1 2" key="1">
    <citation type="journal article" date="2021" name="BMC Biol.">
        <title>Horizontally acquired antibacterial genes associated with adaptive radiation of ladybird beetles.</title>
        <authorList>
            <person name="Li H.S."/>
            <person name="Tang X.F."/>
            <person name="Huang Y.H."/>
            <person name="Xu Z.Y."/>
            <person name="Chen M.L."/>
            <person name="Du X.Y."/>
            <person name="Qiu B.Y."/>
            <person name="Chen P.T."/>
            <person name="Zhang W."/>
            <person name="Slipinski A."/>
            <person name="Escalona H.E."/>
            <person name="Waterhouse R.M."/>
            <person name="Zwick A."/>
            <person name="Pang H."/>
        </authorList>
    </citation>
    <scope>NUCLEOTIDE SEQUENCE [LARGE SCALE GENOMIC DNA]</scope>
    <source>
        <strain evidence="1">SYSU2018</strain>
    </source>
</reference>
<sequence length="110" mass="12153">MTCDRIQAGSCSFGKGYCGSYCCAQPPVSSPICYNPPVRCKPCKSVEIIGGEFLRGCDCLKHNGLQDNCKRSECRGSPWCRSRPWACCRPSQFSGGKHLTRMAIGMQMYL</sequence>
<keyword evidence="2" id="KW-1185">Reference proteome</keyword>
<evidence type="ECO:0000313" key="2">
    <source>
        <dbReference type="Proteomes" id="UP001516400"/>
    </source>
</evidence>
<comment type="caution">
    <text evidence="1">The sequence shown here is derived from an EMBL/GenBank/DDBJ whole genome shotgun (WGS) entry which is preliminary data.</text>
</comment>
<name>A0ABD2MPX6_9CUCU</name>
<dbReference type="AlphaFoldDB" id="A0ABD2MPX6"/>
<dbReference type="EMBL" id="JABFTP020000021">
    <property type="protein sequence ID" value="KAL3268294.1"/>
    <property type="molecule type" value="Genomic_DNA"/>
</dbReference>
<proteinExistence type="predicted"/>
<protein>
    <submittedName>
        <fullName evidence="1">Uncharacterized protein</fullName>
    </submittedName>
</protein>